<evidence type="ECO:0000313" key="1">
    <source>
        <dbReference type="EMBL" id="MBB6486854.1"/>
    </source>
</evidence>
<organism evidence="1 2">
    <name type="scientific">Rhizobium lusitanum</name>
    <dbReference type="NCBI Taxonomy" id="293958"/>
    <lineage>
        <taxon>Bacteria</taxon>
        <taxon>Pseudomonadati</taxon>
        <taxon>Pseudomonadota</taxon>
        <taxon>Alphaproteobacteria</taxon>
        <taxon>Hyphomicrobiales</taxon>
        <taxon>Rhizobiaceae</taxon>
        <taxon>Rhizobium/Agrobacterium group</taxon>
        <taxon>Rhizobium</taxon>
    </lineage>
</organism>
<name>A0A7X0IU19_9HYPH</name>
<gene>
    <name evidence="1" type="ORF">GGD46_004153</name>
</gene>
<comment type="caution">
    <text evidence="1">The sequence shown here is derived from an EMBL/GenBank/DDBJ whole genome shotgun (WGS) entry which is preliminary data.</text>
</comment>
<reference evidence="1 2" key="1">
    <citation type="submission" date="2020-08" db="EMBL/GenBank/DDBJ databases">
        <title>Genomic Encyclopedia of Type Strains, Phase IV (KMG-V): Genome sequencing to study the core and pangenomes of soil and plant-associated prokaryotes.</title>
        <authorList>
            <person name="Whitman W."/>
        </authorList>
    </citation>
    <scope>NUCLEOTIDE SEQUENCE [LARGE SCALE GENOMIC DNA]</scope>
    <source>
        <strain evidence="1 2">SEMIA 4060</strain>
    </source>
</reference>
<dbReference type="AlphaFoldDB" id="A0A7X0IU19"/>
<accession>A0A7X0IU19</accession>
<sequence>MSFKTDEVIPNETDRGLLRRNAEVGGAIPTFGGTRRRATLAHHWMINVLSKEWSLAHWRNSCGFLRCRSAGGMVSSKRLAGLGHCIFYICLCVTQNLAFGNDFSGSIPPGIVGPSVYRADIVQELDCGKSLILCNGPLNFVSFMNAKAATRGAERNSNPFNLRIARLVLQTVTQQIDTVRKDGGADSGMQMDLRFLSHPDSKAELVGVINRMDRQFIKDAGSGLTDEQQSCGEIAIIYRFGYNLRDGAQKSRLPITMNLVFPALPKGSKVSCREIARRWVAYMADESAGRKWTADMLLDPATGPLALINGSDLLRLELNIQAYRFAAGDTEHAHGFGSQAKYLMRVFQWVPKHQVFEPLLLTNEIDRSHLLCSQTDGSAACVEKSRLRDKLVAYLQRPAVVASIDRGTLNIPSEFLSYSATSISPGGDVRSENQLFWNATSPSQQIISDDEIKIALDGFAATGQQTSFIKSPDDFRARLNESACTGCHQTRAIAGFHFPGQDRDDTPRENAVALAGSPLFYGDQPRRRKIVTLMAARPNAKLNEYELAASYSSRPLNSFVAELEGTQLLGGWGGACVVPNALSSTQRQWLCQPHLECKQLFKTPNEPIVGTCVPEGERKQVGDPLQVGIVATKAFGIDSYQRTAPSGPTTLIPANVLPKDAPDGNSYYGAHQEYYEGLKHPTTRDEIRDQQTGGFPAGMLRLSECIGLPDEASCGLVASTGFNDCVERIGNASSDNTTLAQCFSTFTSLAGLRACDAASPCRDDYICVKPMADTGRDALLKFNERARLLDHSAFFREVVNRDYDKAQYYGQTRPDGKWMMRNDRRGVCIPPYFVFQFRSDKHPRP</sequence>
<protein>
    <submittedName>
        <fullName evidence="1">Uncharacterized protein</fullName>
    </submittedName>
</protein>
<dbReference type="EMBL" id="JACHBG010000010">
    <property type="protein sequence ID" value="MBB6486854.1"/>
    <property type="molecule type" value="Genomic_DNA"/>
</dbReference>
<proteinExistence type="predicted"/>
<dbReference type="RefSeq" id="WP_184707189.1">
    <property type="nucleotide sequence ID" value="NZ_JACHBG010000010.1"/>
</dbReference>
<evidence type="ECO:0000313" key="2">
    <source>
        <dbReference type="Proteomes" id="UP000565576"/>
    </source>
</evidence>
<dbReference type="Proteomes" id="UP000565576">
    <property type="component" value="Unassembled WGS sequence"/>
</dbReference>